<proteinExistence type="predicted"/>
<gene>
    <name evidence="2" type="ORF">Zmor_010185</name>
</gene>
<keyword evidence="3" id="KW-1185">Reference proteome</keyword>
<evidence type="ECO:0000313" key="3">
    <source>
        <dbReference type="Proteomes" id="UP001168821"/>
    </source>
</evidence>
<sequence>MSGRGATPPNKDPSRKPPSSSKFRTPPNLNSTHLDASVRGSKTRSNSKFIRGTSCSHLDVTGIGGASRVPAVKANLTPQVDYELECDLADCDYLQALMKKAILAEGVKKHEEEINDQLAIQRDNLFKSRLKCKEATEELTQLEQLEEVNKLVDTMRNNFDRFHALKGNIDLEETLEQVLCLFQAFCSRLTVKNVKPLQTEEDFRKLEVVLKECLTVFQRLNLQDRNPKQVNHLAEVMRKYQEQVRQAAEKQKFMNSAQENEVFKLFKSLSQKYVKREQYKIACDEIS</sequence>
<organism evidence="2 3">
    <name type="scientific">Zophobas morio</name>
    <dbReference type="NCBI Taxonomy" id="2755281"/>
    <lineage>
        <taxon>Eukaryota</taxon>
        <taxon>Metazoa</taxon>
        <taxon>Ecdysozoa</taxon>
        <taxon>Arthropoda</taxon>
        <taxon>Hexapoda</taxon>
        <taxon>Insecta</taxon>
        <taxon>Pterygota</taxon>
        <taxon>Neoptera</taxon>
        <taxon>Endopterygota</taxon>
        <taxon>Coleoptera</taxon>
        <taxon>Polyphaga</taxon>
        <taxon>Cucujiformia</taxon>
        <taxon>Tenebrionidae</taxon>
        <taxon>Zophobas</taxon>
    </lineage>
</organism>
<dbReference type="AlphaFoldDB" id="A0AA38IMT3"/>
<evidence type="ECO:0000313" key="2">
    <source>
        <dbReference type="EMBL" id="KAJ3658450.1"/>
    </source>
</evidence>
<comment type="caution">
    <text evidence="2">The sequence shown here is derived from an EMBL/GenBank/DDBJ whole genome shotgun (WGS) entry which is preliminary data.</text>
</comment>
<protein>
    <submittedName>
        <fullName evidence="2">Uncharacterized protein</fullName>
    </submittedName>
</protein>
<feature type="region of interest" description="Disordered" evidence="1">
    <location>
        <begin position="1"/>
        <end position="48"/>
    </location>
</feature>
<evidence type="ECO:0000256" key="1">
    <source>
        <dbReference type="SAM" id="MobiDB-lite"/>
    </source>
</evidence>
<reference evidence="2" key="1">
    <citation type="journal article" date="2023" name="G3 (Bethesda)">
        <title>Whole genome assemblies of Zophobas morio and Tenebrio molitor.</title>
        <authorList>
            <person name="Kaur S."/>
            <person name="Stinson S.A."/>
            <person name="diCenzo G.C."/>
        </authorList>
    </citation>
    <scope>NUCLEOTIDE SEQUENCE</scope>
    <source>
        <strain evidence="2">QUZm001</strain>
    </source>
</reference>
<accession>A0AA38IMT3</accession>
<feature type="compositionally biased region" description="Low complexity" evidence="1">
    <location>
        <begin position="17"/>
        <end position="27"/>
    </location>
</feature>
<dbReference type="Proteomes" id="UP001168821">
    <property type="component" value="Unassembled WGS sequence"/>
</dbReference>
<name>A0AA38IMT3_9CUCU</name>
<dbReference type="EMBL" id="JALNTZ010000003">
    <property type="protein sequence ID" value="KAJ3658450.1"/>
    <property type="molecule type" value="Genomic_DNA"/>
</dbReference>